<sequence length="144" mass="15708">MRSAFIPAGASRRSFGTPKQIISCILLFALLAVQVKIMLEACFVMPQLAAQQGMAQMEGPCAEPAAPTAQLCLEYCEYSVSKSRLADENPLFDVILGLPAIIHVANLNSGFLPVTSYSVFVPAIGPPLYLIFSRFFIPFRSTYL</sequence>
<feature type="transmembrane region" description="Helical" evidence="1">
    <location>
        <begin position="21"/>
        <end position="39"/>
    </location>
</feature>
<evidence type="ECO:0000256" key="1">
    <source>
        <dbReference type="SAM" id="Phobius"/>
    </source>
</evidence>
<reference evidence="2 3" key="1">
    <citation type="submission" date="2016-10" db="EMBL/GenBank/DDBJ databases">
        <authorList>
            <person name="de Groot N.N."/>
        </authorList>
    </citation>
    <scope>NUCLEOTIDE SEQUENCE [LARGE SCALE GENOMIC DNA]</scope>
    <source>
        <strain evidence="2">1</strain>
    </source>
</reference>
<name>A0A1G5SKZ1_9PROT</name>
<evidence type="ECO:0000313" key="3">
    <source>
        <dbReference type="Proteomes" id="UP000198729"/>
    </source>
</evidence>
<organism evidence="2 3">
    <name type="scientific">Nitrosomonas mobilis</name>
    <dbReference type="NCBI Taxonomy" id="51642"/>
    <lineage>
        <taxon>Bacteria</taxon>
        <taxon>Pseudomonadati</taxon>
        <taxon>Pseudomonadota</taxon>
        <taxon>Betaproteobacteria</taxon>
        <taxon>Nitrosomonadales</taxon>
        <taxon>Nitrosomonadaceae</taxon>
        <taxon>Nitrosomonas</taxon>
    </lineage>
</organism>
<accession>A0A1G5SKZ1</accession>
<keyword evidence="1" id="KW-0812">Transmembrane</keyword>
<dbReference type="RefSeq" id="WP_090288407.1">
    <property type="nucleotide sequence ID" value="NZ_FMWO01000102.1"/>
</dbReference>
<dbReference type="AlphaFoldDB" id="A0A1G5SKZ1"/>
<protein>
    <submittedName>
        <fullName evidence="2">Uncharacterized protein</fullName>
    </submittedName>
</protein>
<dbReference type="EMBL" id="FMWO01000102">
    <property type="protein sequence ID" value="SCZ87039.1"/>
    <property type="molecule type" value="Genomic_DNA"/>
</dbReference>
<keyword evidence="1" id="KW-1133">Transmembrane helix</keyword>
<keyword evidence="1" id="KW-0472">Membrane</keyword>
<proteinExistence type="predicted"/>
<feature type="transmembrane region" description="Helical" evidence="1">
    <location>
        <begin position="117"/>
        <end position="137"/>
    </location>
</feature>
<keyword evidence="3" id="KW-1185">Reference proteome</keyword>
<dbReference type="Proteomes" id="UP000198729">
    <property type="component" value="Unassembled WGS sequence"/>
</dbReference>
<evidence type="ECO:0000313" key="2">
    <source>
        <dbReference type="EMBL" id="SCZ87039.1"/>
    </source>
</evidence>
<gene>
    <name evidence="2" type="ORF">NSMM_90006</name>
</gene>